<evidence type="ECO:0000256" key="5">
    <source>
        <dbReference type="ARBA" id="ARBA00023136"/>
    </source>
</evidence>
<dbReference type="OrthoDB" id="9793824at2"/>
<protein>
    <submittedName>
        <fullName evidence="8">Uncharacterized membrane protein YckC, RDD family</fullName>
    </submittedName>
</protein>
<keyword evidence="3 6" id="KW-0812">Transmembrane</keyword>
<evidence type="ECO:0000259" key="7">
    <source>
        <dbReference type="Pfam" id="PF06271"/>
    </source>
</evidence>
<feature type="transmembrane region" description="Helical" evidence="6">
    <location>
        <begin position="38"/>
        <end position="59"/>
    </location>
</feature>
<dbReference type="PANTHER" id="PTHR36115:SF9">
    <property type="entry name" value="LMO1584 PROTEIN"/>
    <property type="match status" value="1"/>
</dbReference>
<comment type="subcellular location">
    <subcellularLocation>
        <location evidence="1">Cell membrane</location>
        <topology evidence="1">Multi-pass membrane protein</topology>
    </subcellularLocation>
</comment>
<dbReference type="InterPro" id="IPR010432">
    <property type="entry name" value="RDD"/>
</dbReference>
<sequence length="165" mass="17634">MTNVPPPPPVWDAQPSAAAATRYGGFWIRVVAYLLDGVLLYVVGTVVGFVFGLVVGFVWHFVGVPATAQTIARIGGGILGLGLGILYFAVLESSERGATLGKRAVGLRVVTDQGQRLTFANAFGRYFAKIVSLLVLGIGFLMVAFTDRKRGLHDMMAGTLVIHNR</sequence>
<evidence type="ECO:0000256" key="2">
    <source>
        <dbReference type="ARBA" id="ARBA00022475"/>
    </source>
</evidence>
<name>A0A1T4SH68_9HYPH</name>
<keyword evidence="2" id="KW-1003">Cell membrane</keyword>
<reference evidence="9" key="1">
    <citation type="submission" date="2017-02" db="EMBL/GenBank/DDBJ databases">
        <authorList>
            <person name="Varghese N."/>
            <person name="Submissions S."/>
        </authorList>
    </citation>
    <scope>NUCLEOTIDE SEQUENCE [LARGE SCALE GENOMIC DNA]</scope>
    <source>
        <strain evidence="9">ATCC 27094</strain>
    </source>
</reference>
<proteinExistence type="predicted"/>
<dbReference type="AlphaFoldDB" id="A0A1T4SH68"/>
<dbReference type="InterPro" id="IPR051791">
    <property type="entry name" value="Pra-immunoreactive"/>
</dbReference>
<evidence type="ECO:0000313" key="8">
    <source>
        <dbReference type="EMBL" id="SKA27506.1"/>
    </source>
</evidence>
<feature type="domain" description="RDD" evidence="7">
    <location>
        <begin position="23"/>
        <end position="158"/>
    </location>
</feature>
<dbReference type="PANTHER" id="PTHR36115">
    <property type="entry name" value="PROLINE-RICH ANTIGEN HOMOLOG-RELATED"/>
    <property type="match status" value="1"/>
</dbReference>
<dbReference type="STRING" id="225324.SAMN02745126_04658"/>
<dbReference type="EMBL" id="FUWJ01000008">
    <property type="protein sequence ID" value="SKA27506.1"/>
    <property type="molecule type" value="Genomic_DNA"/>
</dbReference>
<dbReference type="Pfam" id="PF06271">
    <property type="entry name" value="RDD"/>
    <property type="match status" value="1"/>
</dbReference>
<keyword evidence="4 6" id="KW-1133">Transmembrane helix</keyword>
<gene>
    <name evidence="8" type="ORF">SAMN02745126_04658</name>
</gene>
<accession>A0A1T4SH68</accession>
<evidence type="ECO:0000256" key="4">
    <source>
        <dbReference type="ARBA" id="ARBA00022989"/>
    </source>
</evidence>
<evidence type="ECO:0000313" key="9">
    <source>
        <dbReference type="Proteomes" id="UP000190092"/>
    </source>
</evidence>
<dbReference type="RefSeq" id="WP_085936363.1">
    <property type="nucleotide sequence ID" value="NZ_FUWJ01000008.1"/>
</dbReference>
<dbReference type="GO" id="GO:0005886">
    <property type="term" value="C:plasma membrane"/>
    <property type="evidence" value="ECO:0007669"/>
    <property type="project" value="UniProtKB-SubCell"/>
</dbReference>
<evidence type="ECO:0000256" key="6">
    <source>
        <dbReference type="SAM" id="Phobius"/>
    </source>
</evidence>
<evidence type="ECO:0000256" key="1">
    <source>
        <dbReference type="ARBA" id="ARBA00004651"/>
    </source>
</evidence>
<keyword evidence="9" id="KW-1185">Reference proteome</keyword>
<dbReference type="Proteomes" id="UP000190092">
    <property type="component" value="Unassembled WGS sequence"/>
</dbReference>
<keyword evidence="5 6" id="KW-0472">Membrane</keyword>
<evidence type="ECO:0000256" key="3">
    <source>
        <dbReference type="ARBA" id="ARBA00022692"/>
    </source>
</evidence>
<organism evidence="8 9">
    <name type="scientific">Enhydrobacter aerosaccus</name>
    <dbReference type="NCBI Taxonomy" id="225324"/>
    <lineage>
        <taxon>Bacteria</taxon>
        <taxon>Pseudomonadati</taxon>
        <taxon>Pseudomonadota</taxon>
        <taxon>Alphaproteobacteria</taxon>
        <taxon>Hyphomicrobiales</taxon>
        <taxon>Enhydrobacter</taxon>
    </lineage>
</organism>
<feature type="transmembrane region" description="Helical" evidence="6">
    <location>
        <begin position="126"/>
        <end position="146"/>
    </location>
</feature>
<feature type="transmembrane region" description="Helical" evidence="6">
    <location>
        <begin position="71"/>
        <end position="90"/>
    </location>
</feature>